<dbReference type="Proteomes" id="UP000242525">
    <property type="component" value="Unassembled WGS sequence"/>
</dbReference>
<feature type="transmembrane region" description="Helical" evidence="6">
    <location>
        <begin position="178"/>
        <end position="197"/>
    </location>
</feature>
<dbReference type="OrthoDB" id="3936150at2759"/>
<evidence type="ECO:0000256" key="2">
    <source>
        <dbReference type="ARBA" id="ARBA00022692"/>
    </source>
</evidence>
<feature type="transmembrane region" description="Helical" evidence="6">
    <location>
        <begin position="129"/>
        <end position="147"/>
    </location>
</feature>
<dbReference type="FunFam" id="1.20.1250.20:FF:000011">
    <property type="entry name" value="MFS multidrug transporter, putative"/>
    <property type="match status" value="1"/>
</dbReference>
<evidence type="ECO:0000256" key="6">
    <source>
        <dbReference type="SAM" id="Phobius"/>
    </source>
</evidence>
<dbReference type="PANTHER" id="PTHR23502">
    <property type="entry name" value="MAJOR FACILITATOR SUPERFAMILY"/>
    <property type="match status" value="1"/>
</dbReference>
<keyword evidence="9" id="KW-1185">Reference proteome</keyword>
<dbReference type="InterPro" id="IPR036259">
    <property type="entry name" value="MFS_trans_sf"/>
</dbReference>
<keyword evidence="3 6" id="KW-1133">Transmembrane helix</keyword>
<dbReference type="CDD" id="cd17323">
    <property type="entry name" value="MFS_Tpo1_MDR_like"/>
    <property type="match status" value="1"/>
</dbReference>
<accession>A0A0J9X9Y9</accession>
<reference evidence="8" key="1">
    <citation type="submission" date="2014-03" db="EMBL/GenBank/DDBJ databases">
        <authorList>
            <person name="Casaregola S."/>
        </authorList>
    </citation>
    <scope>NUCLEOTIDE SEQUENCE [LARGE SCALE GENOMIC DNA]</scope>
    <source>
        <strain evidence="8">CLIB 918</strain>
    </source>
</reference>
<dbReference type="GO" id="GO:0005886">
    <property type="term" value="C:plasma membrane"/>
    <property type="evidence" value="ECO:0007669"/>
    <property type="project" value="TreeGrafter"/>
</dbReference>
<feature type="transmembrane region" description="Helical" evidence="6">
    <location>
        <begin position="464"/>
        <end position="487"/>
    </location>
</feature>
<comment type="subcellular location">
    <subcellularLocation>
        <location evidence="1">Membrane</location>
        <topology evidence="1">Multi-pass membrane protein</topology>
    </subcellularLocation>
</comment>
<dbReference type="EMBL" id="CCBN010000006">
    <property type="protein sequence ID" value="CDO53995.1"/>
    <property type="molecule type" value="Genomic_DNA"/>
</dbReference>
<feature type="transmembrane region" description="Helical" evidence="6">
    <location>
        <begin position="243"/>
        <end position="263"/>
    </location>
</feature>
<dbReference type="AlphaFoldDB" id="A0A0J9X9Y9"/>
<gene>
    <name evidence="8" type="ORF">BN980_GECA06s03112g</name>
</gene>
<evidence type="ECO:0000259" key="7">
    <source>
        <dbReference type="PROSITE" id="PS50850"/>
    </source>
</evidence>
<dbReference type="PANTHER" id="PTHR23502:SF38">
    <property type="entry name" value="POLYAMINE TRANSPORTER 4"/>
    <property type="match status" value="1"/>
</dbReference>
<comment type="caution">
    <text evidence="8">The sequence shown here is derived from an EMBL/GenBank/DDBJ whole genome shotgun (WGS) entry which is preliminary data.</text>
</comment>
<keyword evidence="2 6" id="KW-0812">Transmembrane</keyword>
<dbReference type="GO" id="GO:0015606">
    <property type="term" value="F:spermidine transmembrane transporter activity"/>
    <property type="evidence" value="ECO:0007669"/>
    <property type="project" value="TreeGrafter"/>
</dbReference>
<dbReference type="GO" id="GO:0000297">
    <property type="term" value="F:spermine transmembrane transporter activity"/>
    <property type="evidence" value="ECO:0007669"/>
    <property type="project" value="TreeGrafter"/>
</dbReference>
<feature type="transmembrane region" description="Helical" evidence="6">
    <location>
        <begin position="315"/>
        <end position="334"/>
    </location>
</feature>
<evidence type="ECO:0000313" key="8">
    <source>
        <dbReference type="EMBL" id="CDO53995.1"/>
    </source>
</evidence>
<feature type="compositionally biased region" description="Polar residues" evidence="5">
    <location>
        <begin position="32"/>
        <end position="42"/>
    </location>
</feature>
<feature type="transmembrane region" description="Helical" evidence="6">
    <location>
        <begin position="404"/>
        <end position="424"/>
    </location>
</feature>
<feature type="domain" description="Major facilitator superfamily (MFS) profile" evidence="7">
    <location>
        <begin position="89"/>
        <end position="526"/>
    </location>
</feature>
<protein>
    <submittedName>
        <fullName evidence="8">Similar to Saccharomyces cerevisiae YLL028W TPO1 Polyamine transporter that recognizes spermine, putrescine,and spermidine</fullName>
    </submittedName>
</protein>
<dbReference type="InterPro" id="IPR011701">
    <property type="entry name" value="MFS"/>
</dbReference>
<dbReference type="InterPro" id="IPR005829">
    <property type="entry name" value="Sugar_transporter_CS"/>
</dbReference>
<feature type="transmembrane region" description="Helical" evidence="6">
    <location>
        <begin position="87"/>
        <end position="109"/>
    </location>
</feature>
<dbReference type="GO" id="GO:0140115">
    <property type="term" value="P:export across plasma membrane"/>
    <property type="evidence" value="ECO:0007669"/>
    <property type="project" value="UniProtKB-ARBA"/>
</dbReference>
<evidence type="ECO:0000256" key="4">
    <source>
        <dbReference type="ARBA" id="ARBA00023136"/>
    </source>
</evidence>
<dbReference type="PROSITE" id="PS00216">
    <property type="entry name" value="SUGAR_TRANSPORT_1"/>
    <property type="match status" value="1"/>
</dbReference>
<dbReference type="Pfam" id="PF07690">
    <property type="entry name" value="MFS_1"/>
    <property type="match status" value="1"/>
</dbReference>
<keyword evidence="4 6" id="KW-0472">Membrane</keyword>
<feature type="transmembrane region" description="Helical" evidence="6">
    <location>
        <begin position="430"/>
        <end position="457"/>
    </location>
</feature>
<dbReference type="PROSITE" id="PS50850">
    <property type="entry name" value="MFS"/>
    <property type="match status" value="1"/>
</dbReference>
<evidence type="ECO:0000313" key="9">
    <source>
        <dbReference type="Proteomes" id="UP000242525"/>
    </source>
</evidence>
<evidence type="ECO:0000256" key="3">
    <source>
        <dbReference type="ARBA" id="ARBA00022989"/>
    </source>
</evidence>
<sequence>MEKPQLTDSFNENTSDTGIVLYKIDVAHNEFSNDNSDSTRNEGTPAKNAETQLSLTPISAPTLLSDLDWDNPADPSNPKNWPVWKKCYITFTVGYMCLIITFGSSVYVPSVNQLMQRFGISETLGLSGLTFYLLGLGVGPIFAAPLSELYGRKPIYLVTTPISMIFILGTAFCKHFYQILILRFFTGVFVSPAMAVAGGSISDIFDRNMVGLAMSVFALTPFCGTILGPIIGSFAMETKTWQWVMWLQLMFCGTCVPLVIFLPETFKPAILAKRAHQRGINLVREHHKSSWQKEIKEMLTVSALQPLQMFYKEPIVLFLSIYSAFVFSILFGFFESYPIIFRGVYGMSLGISSLMFVGVGIGLIFADLIYFYFDRKIAFPLNADGTRGHKTPDGVLLPPDPERMLMTCKIGAVLFPVSMFWQAWTARESIHWIVPCLSGVFFGIAIFQIFFCIIVYFSFTYPPIILASALAANNLLRYLMASVFPLFIVQTYNRLGVHWASSLFGFIALAMMPLPWVFTYLGPRLRAASKFNIKYQQLLKHQQQYQSEHKDTHSV</sequence>
<feature type="transmembrane region" description="Helical" evidence="6">
    <location>
        <begin position="154"/>
        <end position="172"/>
    </location>
</feature>
<feature type="region of interest" description="Disordered" evidence="5">
    <location>
        <begin position="32"/>
        <end position="52"/>
    </location>
</feature>
<evidence type="ECO:0000256" key="5">
    <source>
        <dbReference type="SAM" id="MobiDB-lite"/>
    </source>
</evidence>
<organism evidence="8 9">
    <name type="scientific">Geotrichum candidum</name>
    <name type="common">Oospora lactis</name>
    <name type="synonym">Dipodascus geotrichum</name>
    <dbReference type="NCBI Taxonomy" id="1173061"/>
    <lineage>
        <taxon>Eukaryota</taxon>
        <taxon>Fungi</taxon>
        <taxon>Dikarya</taxon>
        <taxon>Ascomycota</taxon>
        <taxon>Saccharomycotina</taxon>
        <taxon>Dipodascomycetes</taxon>
        <taxon>Dipodascales</taxon>
        <taxon>Dipodascaceae</taxon>
        <taxon>Geotrichum</taxon>
    </lineage>
</organism>
<dbReference type="SUPFAM" id="SSF103473">
    <property type="entry name" value="MFS general substrate transporter"/>
    <property type="match status" value="1"/>
</dbReference>
<name>A0A0J9X9Y9_GEOCN</name>
<feature type="transmembrane region" description="Helical" evidence="6">
    <location>
        <begin position="354"/>
        <end position="373"/>
    </location>
</feature>
<proteinExistence type="predicted"/>
<dbReference type="Gene3D" id="1.20.1250.20">
    <property type="entry name" value="MFS general substrate transporter like domains"/>
    <property type="match status" value="1"/>
</dbReference>
<dbReference type="GO" id="GO:0042908">
    <property type="term" value="P:xenobiotic transport"/>
    <property type="evidence" value="ECO:0007669"/>
    <property type="project" value="UniProtKB-ARBA"/>
</dbReference>
<feature type="transmembrane region" description="Helical" evidence="6">
    <location>
        <begin position="499"/>
        <end position="521"/>
    </location>
</feature>
<dbReference type="STRING" id="1173061.A0A0J9X9Y9"/>
<dbReference type="InterPro" id="IPR020846">
    <property type="entry name" value="MFS_dom"/>
</dbReference>
<feature type="transmembrane region" description="Helical" evidence="6">
    <location>
        <begin position="209"/>
        <end position="231"/>
    </location>
</feature>
<evidence type="ECO:0000256" key="1">
    <source>
        <dbReference type="ARBA" id="ARBA00004141"/>
    </source>
</evidence>